<accession>A0A0E9VJY0</accession>
<reference evidence="1" key="1">
    <citation type="submission" date="2014-11" db="EMBL/GenBank/DDBJ databases">
        <authorList>
            <person name="Amaro Gonzalez C."/>
        </authorList>
    </citation>
    <scope>NUCLEOTIDE SEQUENCE</scope>
</reference>
<organism evidence="1">
    <name type="scientific">Anguilla anguilla</name>
    <name type="common">European freshwater eel</name>
    <name type="synonym">Muraena anguilla</name>
    <dbReference type="NCBI Taxonomy" id="7936"/>
    <lineage>
        <taxon>Eukaryota</taxon>
        <taxon>Metazoa</taxon>
        <taxon>Chordata</taxon>
        <taxon>Craniata</taxon>
        <taxon>Vertebrata</taxon>
        <taxon>Euteleostomi</taxon>
        <taxon>Actinopterygii</taxon>
        <taxon>Neopterygii</taxon>
        <taxon>Teleostei</taxon>
        <taxon>Anguilliformes</taxon>
        <taxon>Anguillidae</taxon>
        <taxon>Anguilla</taxon>
    </lineage>
</organism>
<name>A0A0E9VJY0_ANGAN</name>
<proteinExistence type="predicted"/>
<dbReference type="EMBL" id="GBXM01030281">
    <property type="protein sequence ID" value="JAH78296.1"/>
    <property type="molecule type" value="Transcribed_RNA"/>
</dbReference>
<reference evidence="1" key="2">
    <citation type="journal article" date="2015" name="Fish Shellfish Immunol.">
        <title>Early steps in the European eel (Anguilla anguilla)-Vibrio vulnificus interaction in the gills: Role of the RtxA13 toxin.</title>
        <authorList>
            <person name="Callol A."/>
            <person name="Pajuelo D."/>
            <person name="Ebbesson L."/>
            <person name="Teles M."/>
            <person name="MacKenzie S."/>
            <person name="Amaro C."/>
        </authorList>
    </citation>
    <scope>NUCLEOTIDE SEQUENCE</scope>
</reference>
<sequence>MSPCIDYDNTEKCCCYQIHWLITESSIFPSVNSSVSKSQC</sequence>
<dbReference type="AlphaFoldDB" id="A0A0E9VJY0"/>
<protein>
    <submittedName>
        <fullName evidence="1">Uncharacterized protein</fullName>
    </submittedName>
</protein>
<evidence type="ECO:0000313" key="1">
    <source>
        <dbReference type="EMBL" id="JAH78296.1"/>
    </source>
</evidence>